<sequence>MQLTAFLPLLGLATALPATNNLANSKTITQEIAWKVSNFKLGCSSGGCYYDFNITGSGNSYTPKFNTHCKGPENKKVYCDDKNITTTVAPSGNPVWAVDITHRWNTYLDAEHHDLATWYQEGVKNVTVKDHKPFNFTMKPTEEYGVASYTSMSSILRQIVAGPRLQHPEAGLDLCYVTDNVIATSGPSATYPQRAYRNPLDALVTFLDSKHGANWCIWEFRAEGTGYPDSEVYDRIHHFPWPDHHPPPFALIPNIMGSMRNWVQRLDDKDTNGADKDRNKENQNEKGSGRVAVVHCKAGKGRSGTVACSYLISQEGWKKEDALQRFTERRMRVGFGHGVSIPSQLRYVDYVDRWTNEMGKEYFERPVEILEIHIWGLRDGVKVAVEGYENEGKKIKCVHLFHRSERTVVADCDSAPETESEGGNGSGSGSGDKKSDPPTGKPLPPAATWSPAASGSQSDVSGTGTRSGTGTGARMPAIIFRPSKPVIVPNSDVNIDFERRSKASYTGFAMVTSIAHVWFNAYFEGGADHDSGVFETEWSAMDGIKGSARKGIRAIDKLKVVWRYPPPDSIDLNATASAAGEGKGKSVDTTASAEGRPISEPKPGEPIPESGPADWRGHADKEEKKTSSETSSVKSASAGVTAKAKDMAHALEKELGLRKQGDETKDVSLAGSEDEMGFTTDEEGRKVKANASAEDLKGVKTNFGNGKNGGDKGK</sequence>
<dbReference type="GO" id="GO:0046856">
    <property type="term" value="P:phosphatidylinositol dephosphorylation"/>
    <property type="evidence" value="ECO:0007669"/>
    <property type="project" value="TreeGrafter"/>
</dbReference>
<dbReference type="InterPro" id="IPR051281">
    <property type="entry name" value="Dual-spec_lipid-protein_phosph"/>
</dbReference>
<gene>
    <name evidence="7" type="ORF">PENANT_c026G09569</name>
</gene>
<dbReference type="GO" id="GO:0016314">
    <property type="term" value="F:phosphatidylinositol-3,4,5-trisphosphate 3-phosphatase activity"/>
    <property type="evidence" value="ECO:0007669"/>
    <property type="project" value="UniProtKB-EC"/>
</dbReference>
<feature type="region of interest" description="Disordered" evidence="3">
    <location>
        <begin position="268"/>
        <end position="288"/>
    </location>
</feature>
<dbReference type="InterPro" id="IPR003595">
    <property type="entry name" value="Tyr_Pase_cat"/>
</dbReference>
<dbReference type="InterPro" id="IPR029023">
    <property type="entry name" value="Tensin_phosphatase"/>
</dbReference>
<dbReference type="InterPro" id="IPR000387">
    <property type="entry name" value="Tyr_Pase_dom"/>
</dbReference>
<evidence type="ECO:0000259" key="6">
    <source>
        <dbReference type="PROSITE" id="PS51181"/>
    </source>
</evidence>
<feature type="chain" id="PRO_5012190003" description="phosphatidylinositol-3,4,5-trisphosphate 3-phosphatase" evidence="4">
    <location>
        <begin position="16"/>
        <end position="714"/>
    </location>
</feature>
<comment type="caution">
    <text evidence="7">The sequence shown here is derived from an EMBL/GenBank/DDBJ whole genome shotgun (WGS) entry which is preliminary data.</text>
</comment>
<feature type="compositionally biased region" description="Polar residues" evidence="3">
    <location>
        <begin position="451"/>
        <end position="460"/>
    </location>
</feature>
<evidence type="ECO:0000259" key="5">
    <source>
        <dbReference type="PROSITE" id="PS50056"/>
    </source>
</evidence>
<dbReference type="SUPFAM" id="SSF52799">
    <property type="entry name" value="(Phosphotyrosine protein) phosphatases II"/>
    <property type="match status" value="1"/>
</dbReference>
<dbReference type="GO" id="GO:0043491">
    <property type="term" value="P:phosphatidylinositol 3-kinase/protein kinase B signal transduction"/>
    <property type="evidence" value="ECO:0007669"/>
    <property type="project" value="TreeGrafter"/>
</dbReference>
<feature type="region of interest" description="Disordered" evidence="3">
    <location>
        <begin position="411"/>
        <end position="476"/>
    </location>
</feature>
<keyword evidence="4" id="KW-0732">Signal</keyword>
<protein>
    <recommendedName>
        <fullName evidence="1">phosphatidylinositol-3,4,5-trisphosphate 3-phosphatase</fullName>
        <ecNumber evidence="1">3.1.3.67</ecNumber>
    </recommendedName>
</protein>
<feature type="domain" description="Phosphatase tensin-type" evidence="6">
    <location>
        <begin position="163"/>
        <end position="358"/>
    </location>
</feature>
<dbReference type="EMBL" id="MDYN01000026">
    <property type="protein sequence ID" value="OQD81596.1"/>
    <property type="molecule type" value="Genomic_DNA"/>
</dbReference>
<dbReference type="PANTHER" id="PTHR12305:SF81">
    <property type="entry name" value="PHOSPHATIDYLINOSITOL 3,4,5-TRISPHOSPHATE 3-PHOSPHATASE AND DUAL-SPECIFICITY PROTEIN PHOSPHATASE PTEN"/>
    <property type="match status" value="1"/>
</dbReference>
<evidence type="ECO:0000256" key="1">
    <source>
        <dbReference type="ARBA" id="ARBA00013015"/>
    </source>
</evidence>
<dbReference type="InterPro" id="IPR016130">
    <property type="entry name" value="Tyr_Pase_AS"/>
</dbReference>
<dbReference type="AlphaFoldDB" id="A0A1V6PYN8"/>
<dbReference type="PROSITE" id="PS51181">
    <property type="entry name" value="PPASE_TENSIN"/>
    <property type="match status" value="1"/>
</dbReference>
<dbReference type="InterPro" id="IPR029021">
    <property type="entry name" value="Prot-tyrosine_phosphatase-like"/>
</dbReference>
<dbReference type="STRING" id="416450.A0A1V6PYN8"/>
<proteinExistence type="predicted"/>
<evidence type="ECO:0000256" key="4">
    <source>
        <dbReference type="SAM" id="SignalP"/>
    </source>
</evidence>
<dbReference type="Proteomes" id="UP000191672">
    <property type="component" value="Unassembled WGS sequence"/>
</dbReference>
<feature type="domain" description="Tyrosine specific protein phosphatases" evidence="5">
    <location>
        <begin position="260"/>
        <end position="330"/>
    </location>
</feature>
<feature type="compositionally biased region" description="Basic and acidic residues" evidence="3">
    <location>
        <begin position="615"/>
        <end position="627"/>
    </location>
</feature>
<reference evidence="8" key="1">
    <citation type="journal article" date="2017" name="Nat. Microbiol.">
        <title>Global analysis of biosynthetic gene clusters reveals vast potential of secondary metabolite production in Penicillium species.</title>
        <authorList>
            <person name="Nielsen J.C."/>
            <person name="Grijseels S."/>
            <person name="Prigent S."/>
            <person name="Ji B."/>
            <person name="Dainat J."/>
            <person name="Nielsen K.F."/>
            <person name="Frisvad J.C."/>
            <person name="Workman M."/>
            <person name="Nielsen J."/>
        </authorList>
    </citation>
    <scope>NUCLEOTIDE SEQUENCE [LARGE SCALE GENOMIC DNA]</scope>
    <source>
        <strain evidence="8">IBT 31811</strain>
    </source>
</reference>
<dbReference type="GO" id="GO:0042995">
    <property type="term" value="C:cell projection"/>
    <property type="evidence" value="ECO:0007669"/>
    <property type="project" value="TreeGrafter"/>
</dbReference>
<feature type="signal peptide" evidence="4">
    <location>
        <begin position="1"/>
        <end position="15"/>
    </location>
</feature>
<dbReference type="GO" id="GO:0051896">
    <property type="term" value="P:regulation of phosphatidylinositol 3-kinase/protein kinase B signal transduction"/>
    <property type="evidence" value="ECO:0007669"/>
    <property type="project" value="TreeGrafter"/>
</dbReference>
<accession>A0A1V6PYN8</accession>
<dbReference type="Pfam" id="PF00782">
    <property type="entry name" value="DSPc"/>
    <property type="match status" value="1"/>
</dbReference>
<keyword evidence="8" id="KW-1185">Reference proteome</keyword>
<feature type="region of interest" description="Disordered" evidence="3">
    <location>
        <begin position="573"/>
        <end position="714"/>
    </location>
</feature>
<evidence type="ECO:0000313" key="8">
    <source>
        <dbReference type="Proteomes" id="UP000191672"/>
    </source>
</evidence>
<dbReference type="InterPro" id="IPR000340">
    <property type="entry name" value="Dual-sp_phosphatase_cat-dom"/>
</dbReference>
<feature type="compositionally biased region" description="Basic and acidic residues" evidence="3">
    <location>
        <begin position="643"/>
        <end position="666"/>
    </location>
</feature>
<evidence type="ECO:0000256" key="3">
    <source>
        <dbReference type="SAM" id="MobiDB-lite"/>
    </source>
</evidence>
<dbReference type="CDD" id="cd14497">
    <property type="entry name" value="PTP_PTEN-like"/>
    <property type="match status" value="1"/>
</dbReference>
<dbReference type="PROSITE" id="PS00383">
    <property type="entry name" value="TYR_PHOSPHATASE_1"/>
    <property type="match status" value="1"/>
</dbReference>
<organism evidence="7 8">
    <name type="scientific">Penicillium antarcticum</name>
    <dbReference type="NCBI Taxonomy" id="416450"/>
    <lineage>
        <taxon>Eukaryota</taxon>
        <taxon>Fungi</taxon>
        <taxon>Dikarya</taxon>
        <taxon>Ascomycota</taxon>
        <taxon>Pezizomycotina</taxon>
        <taxon>Eurotiomycetes</taxon>
        <taxon>Eurotiomycetidae</taxon>
        <taxon>Eurotiales</taxon>
        <taxon>Aspergillaceae</taxon>
        <taxon>Penicillium</taxon>
    </lineage>
</organism>
<dbReference type="GO" id="GO:0004725">
    <property type="term" value="F:protein tyrosine phosphatase activity"/>
    <property type="evidence" value="ECO:0007669"/>
    <property type="project" value="TreeGrafter"/>
</dbReference>
<dbReference type="EC" id="3.1.3.67" evidence="1"/>
<evidence type="ECO:0000313" key="7">
    <source>
        <dbReference type="EMBL" id="OQD81596.1"/>
    </source>
</evidence>
<dbReference type="Gene3D" id="3.90.190.10">
    <property type="entry name" value="Protein tyrosine phosphatase superfamily"/>
    <property type="match status" value="1"/>
</dbReference>
<dbReference type="PROSITE" id="PS50056">
    <property type="entry name" value="TYR_PHOSPHATASE_2"/>
    <property type="match status" value="1"/>
</dbReference>
<keyword evidence="2" id="KW-0378">Hydrolase</keyword>
<name>A0A1V6PYN8_9EURO</name>
<dbReference type="GO" id="GO:0005886">
    <property type="term" value="C:plasma membrane"/>
    <property type="evidence" value="ECO:0007669"/>
    <property type="project" value="TreeGrafter"/>
</dbReference>
<dbReference type="PANTHER" id="PTHR12305">
    <property type="entry name" value="PHOSPHATASE WITH HOMOLOGY TO TENSIN"/>
    <property type="match status" value="1"/>
</dbReference>
<dbReference type="SMART" id="SM00404">
    <property type="entry name" value="PTPc_motif"/>
    <property type="match status" value="1"/>
</dbReference>
<dbReference type="GO" id="GO:0005634">
    <property type="term" value="C:nucleus"/>
    <property type="evidence" value="ECO:0007669"/>
    <property type="project" value="TreeGrafter"/>
</dbReference>
<dbReference type="GO" id="GO:0005829">
    <property type="term" value="C:cytosol"/>
    <property type="evidence" value="ECO:0007669"/>
    <property type="project" value="TreeGrafter"/>
</dbReference>
<feature type="compositionally biased region" description="Low complexity" evidence="3">
    <location>
        <begin position="628"/>
        <end position="638"/>
    </location>
</feature>
<evidence type="ECO:0000256" key="2">
    <source>
        <dbReference type="ARBA" id="ARBA00022801"/>
    </source>
</evidence>